<comment type="caution">
    <text evidence="8">The sequence shown here is derived from an EMBL/GenBank/DDBJ whole genome shotgun (WGS) entry which is preliminary data.</text>
</comment>
<keyword evidence="5 6" id="KW-0472">Membrane</keyword>
<keyword evidence="2" id="KW-1003">Cell membrane</keyword>
<dbReference type="InterPro" id="IPR011701">
    <property type="entry name" value="MFS"/>
</dbReference>
<feature type="transmembrane region" description="Helical" evidence="6">
    <location>
        <begin position="310"/>
        <end position="328"/>
    </location>
</feature>
<evidence type="ECO:0000256" key="3">
    <source>
        <dbReference type="ARBA" id="ARBA00022692"/>
    </source>
</evidence>
<dbReference type="GO" id="GO:0005886">
    <property type="term" value="C:plasma membrane"/>
    <property type="evidence" value="ECO:0007669"/>
    <property type="project" value="UniProtKB-SubCell"/>
</dbReference>
<dbReference type="PANTHER" id="PTHR43124:SF3">
    <property type="entry name" value="CHLORAMPHENICOL EFFLUX PUMP RV0191"/>
    <property type="match status" value="1"/>
</dbReference>
<dbReference type="GO" id="GO:0022857">
    <property type="term" value="F:transmembrane transporter activity"/>
    <property type="evidence" value="ECO:0007669"/>
    <property type="project" value="InterPro"/>
</dbReference>
<feature type="transmembrane region" description="Helical" evidence="6">
    <location>
        <begin position="285"/>
        <end position="304"/>
    </location>
</feature>
<evidence type="ECO:0000259" key="7">
    <source>
        <dbReference type="PROSITE" id="PS50850"/>
    </source>
</evidence>
<evidence type="ECO:0000256" key="5">
    <source>
        <dbReference type="ARBA" id="ARBA00023136"/>
    </source>
</evidence>
<feature type="transmembrane region" description="Helical" evidence="6">
    <location>
        <begin position="7"/>
        <end position="28"/>
    </location>
</feature>
<feature type="transmembrane region" description="Helical" evidence="6">
    <location>
        <begin position="217"/>
        <end position="239"/>
    </location>
</feature>
<evidence type="ECO:0000313" key="8">
    <source>
        <dbReference type="EMBL" id="TDN43982.1"/>
    </source>
</evidence>
<evidence type="ECO:0000256" key="4">
    <source>
        <dbReference type="ARBA" id="ARBA00022989"/>
    </source>
</evidence>
<feature type="domain" description="Major facilitator superfamily (MFS) profile" evidence="7">
    <location>
        <begin position="2"/>
        <end position="412"/>
    </location>
</feature>
<accession>A0A4V3BKS7</accession>
<dbReference type="EMBL" id="SNVW01000006">
    <property type="protein sequence ID" value="TDN43982.1"/>
    <property type="molecule type" value="Genomic_DNA"/>
</dbReference>
<evidence type="ECO:0000256" key="6">
    <source>
        <dbReference type="SAM" id="Phobius"/>
    </source>
</evidence>
<dbReference type="SUPFAM" id="SSF103473">
    <property type="entry name" value="MFS general substrate transporter"/>
    <property type="match status" value="1"/>
</dbReference>
<feature type="transmembrane region" description="Helical" evidence="6">
    <location>
        <begin position="349"/>
        <end position="372"/>
    </location>
</feature>
<feature type="transmembrane region" description="Helical" evidence="6">
    <location>
        <begin position="168"/>
        <end position="189"/>
    </location>
</feature>
<name>A0A4V3BKS7_9MICO</name>
<evidence type="ECO:0000256" key="2">
    <source>
        <dbReference type="ARBA" id="ARBA00022475"/>
    </source>
</evidence>
<feature type="transmembrane region" description="Helical" evidence="6">
    <location>
        <begin position="143"/>
        <end position="162"/>
    </location>
</feature>
<sequence length="427" mass="45396">MTKSRRLLSFIVLSMTGGVIFQVAYIRFVFLADTAHALGLTVQRYGEITSVFGAVAVVMYFCGGWFADRFSPKALIVVALAGMGVVDLWLATVPDETGIVVAHVLMAVLGMGLYWSSLVKLISMLGTADEQGKLFGWLEGVRGITSTIVGFIGAGIVAAAIADTGGVLWVMRIYGVLCLVFAGLVLLVVRTDRDALGQVGRQTVTLRELGAAARNKYTWLIGASIMLMYCFYTLLGYLTPLLQNGFAVPVVLLGAIGVVRTYVFQIVGGPVGGVLVDRWTKSSPAFLRWTFVVAAVSAVGFLVLPQDPALVWVALTLMIVMCLAVFTSRGVYWAQIGEVEVPLAQRGGVIGLASGLAYLPDAFLPALGAWWVGDPANGVPSQGGGYTTMFAVLLGAAVLGFLLTTVTMRVRARDLRNRTAPDVAVVA</sequence>
<organism evidence="8 9">
    <name type="scientific">Curtobacterium flaccumfaciens</name>
    <dbReference type="NCBI Taxonomy" id="2035"/>
    <lineage>
        <taxon>Bacteria</taxon>
        <taxon>Bacillati</taxon>
        <taxon>Actinomycetota</taxon>
        <taxon>Actinomycetes</taxon>
        <taxon>Micrococcales</taxon>
        <taxon>Microbacteriaceae</taxon>
        <taxon>Curtobacterium</taxon>
    </lineage>
</organism>
<proteinExistence type="predicted"/>
<evidence type="ECO:0000313" key="9">
    <source>
        <dbReference type="Proteomes" id="UP000295764"/>
    </source>
</evidence>
<dbReference type="Gene3D" id="1.20.1250.20">
    <property type="entry name" value="MFS general substrate transporter like domains"/>
    <property type="match status" value="2"/>
</dbReference>
<dbReference type="PROSITE" id="PS50850">
    <property type="entry name" value="MFS"/>
    <property type="match status" value="1"/>
</dbReference>
<evidence type="ECO:0000256" key="1">
    <source>
        <dbReference type="ARBA" id="ARBA00004651"/>
    </source>
</evidence>
<protein>
    <submittedName>
        <fullName evidence="8">Sugar phosphate permease</fullName>
    </submittedName>
</protein>
<dbReference type="InterPro" id="IPR036259">
    <property type="entry name" value="MFS_trans_sf"/>
</dbReference>
<feature type="transmembrane region" description="Helical" evidence="6">
    <location>
        <begin position="74"/>
        <end position="93"/>
    </location>
</feature>
<dbReference type="PANTHER" id="PTHR43124">
    <property type="entry name" value="PURINE EFFLUX PUMP PBUE"/>
    <property type="match status" value="1"/>
</dbReference>
<dbReference type="AlphaFoldDB" id="A0A4V3BKS7"/>
<dbReference type="InterPro" id="IPR020846">
    <property type="entry name" value="MFS_dom"/>
</dbReference>
<dbReference type="CDD" id="cd06174">
    <property type="entry name" value="MFS"/>
    <property type="match status" value="1"/>
</dbReference>
<keyword evidence="3 6" id="KW-0812">Transmembrane</keyword>
<dbReference type="InterPro" id="IPR050189">
    <property type="entry name" value="MFS_Efflux_Transporters"/>
</dbReference>
<keyword evidence="4 6" id="KW-1133">Transmembrane helix</keyword>
<feature type="transmembrane region" description="Helical" evidence="6">
    <location>
        <begin position="245"/>
        <end position="264"/>
    </location>
</feature>
<reference evidence="8 9" key="1">
    <citation type="submission" date="2019-03" db="EMBL/GenBank/DDBJ databases">
        <title>Genomic analyses of the natural microbiome of Caenorhabditis elegans.</title>
        <authorList>
            <person name="Samuel B."/>
        </authorList>
    </citation>
    <scope>NUCLEOTIDE SEQUENCE [LARGE SCALE GENOMIC DNA]</scope>
    <source>
        <strain evidence="8 9">JUb65</strain>
    </source>
</reference>
<feature type="transmembrane region" description="Helical" evidence="6">
    <location>
        <begin position="384"/>
        <end position="408"/>
    </location>
</feature>
<feature type="transmembrane region" description="Helical" evidence="6">
    <location>
        <begin position="48"/>
        <end position="67"/>
    </location>
</feature>
<dbReference type="Pfam" id="PF07690">
    <property type="entry name" value="MFS_1"/>
    <property type="match status" value="1"/>
</dbReference>
<dbReference type="RefSeq" id="WP_166645690.1">
    <property type="nucleotide sequence ID" value="NZ_SNVW01000006.1"/>
</dbReference>
<dbReference type="Proteomes" id="UP000295764">
    <property type="component" value="Unassembled WGS sequence"/>
</dbReference>
<comment type="subcellular location">
    <subcellularLocation>
        <location evidence="1">Cell membrane</location>
        <topology evidence="1">Multi-pass membrane protein</topology>
    </subcellularLocation>
</comment>
<gene>
    <name evidence="8" type="ORF">EDF64_106156</name>
</gene>
<feature type="transmembrane region" description="Helical" evidence="6">
    <location>
        <begin position="99"/>
        <end position="122"/>
    </location>
</feature>